<dbReference type="Pfam" id="PF00078">
    <property type="entry name" value="RVT_1"/>
    <property type="match status" value="1"/>
</dbReference>
<dbReference type="Proteomes" id="UP000193866">
    <property type="component" value="Unassembled WGS sequence"/>
</dbReference>
<dbReference type="InterPro" id="IPR013597">
    <property type="entry name" value="Mat_intron_G2"/>
</dbReference>
<dbReference type="InterPro" id="IPR051083">
    <property type="entry name" value="GrpII_Intron_Splice-Mob/Def"/>
</dbReference>
<dbReference type="InterPro" id="IPR000477">
    <property type="entry name" value="RT_dom"/>
</dbReference>
<keyword evidence="2" id="KW-0808">Transferase</keyword>
<dbReference type="PROSITE" id="PS50878">
    <property type="entry name" value="RT_POL"/>
    <property type="match status" value="1"/>
</dbReference>
<gene>
    <name evidence="2" type="ORF">AWC16_20475</name>
</gene>
<evidence type="ECO:0000313" key="2">
    <source>
        <dbReference type="EMBL" id="ORW08108.1"/>
    </source>
</evidence>
<dbReference type="PANTHER" id="PTHR34047:SF8">
    <property type="entry name" value="PROTEIN YKFC"/>
    <property type="match status" value="1"/>
</dbReference>
<sequence>MSEDAPVNIGAALQRPFAAAQKVLSMQTKLHRWAATDGGRRFDDVFNLVADPCFLVTAWERVRDNRGAKTAGVDRATVRSIEDSAGGAQGFLEDLREQLKSRSFVPAPARRVEIPKSGGKVRKLGIPTIADRVVQASLKQVLEPLFEADFTAASYGFRPGRRAQDAIEAIRLYAHRGYGWVLEADIASCFDEIDHTALMGRVRGRIADKRVLGLVKAFLKAGVLDESAFVRHSVSGTPQGGILSPLLANIALSALDDHFETRWNAHTNETARRRHRRRGGATYRLVRYADDFVVMVFGTREHAVHVQDEVADLLATMGLRLAPEKTQVVSIDEGFDFLGFRIQRHTQKGSHRSYVYSYPSRKSMQSIRRRIKAMTTRQSTYQSPAVLFHRLNRVVRGWAQYFRHGSSSAAYHDLGHYLRWRVWGWMRDKHPRTRRRELFRLYHVDRKPEYAGVRLYHPAAMTIQRYRFRGNKIPTPWNPLAVPA</sequence>
<reference evidence="2 3" key="1">
    <citation type="submission" date="2016-01" db="EMBL/GenBank/DDBJ databases">
        <title>The new phylogeny of the genus Mycobacterium.</title>
        <authorList>
            <person name="Tarcisio F."/>
            <person name="Conor M."/>
            <person name="Antonella G."/>
            <person name="Elisabetta G."/>
            <person name="Giulia F.S."/>
            <person name="Sara T."/>
            <person name="Anna F."/>
            <person name="Clotilde B."/>
            <person name="Roberto B."/>
            <person name="Veronica D.S."/>
            <person name="Fabio R."/>
            <person name="Monica P."/>
            <person name="Olivier J."/>
            <person name="Enrico T."/>
            <person name="Nicola S."/>
        </authorList>
    </citation>
    <scope>NUCLEOTIDE SEQUENCE [LARGE SCALE GENOMIC DNA]</scope>
    <source>
        <strain evidence="2 3">DSM 45394</strain>
    </source>
</reference>
<dbReference type="InterPro" id="IPR030931">
    <property type="entry name" value="Group_II_RT_mat"/>
</dbReference>
<keyword evidence="2" id="KW-0695">RNA-directed DNA polymerase</keyword>
<dbReference type="Pfam" id="PF08388">
    <property type="entry name" value="GIIM"/>
    <property type="match status" value="1"/>
</dbReference>
<dbReference type="SUPFAM" id="SSF56672">
    <property type="entry name" value="DNA/RNA polymerases"/>
    <property type="match status" value="1"/>
</dbReference>
<organism evidence="2 3">
    <name type="scientific">Mycolicibacter longobardus</name>
    <dbReference type="NCBI Taxonomy" id="1108812"/>
    <lineage>
        <taxon>Bacteria</taxon>
        <taxon>Bacillati</taxon>
        <taxon>Actinomycetota</taxon>
        <taxon>Actinomycetes</taxon>
        <taxon>Mycobacteriales</taxon>
        <taxon>Mycobacteriaceae</taxon>
        <taxon>Mycolicibacter</taxon>
    </lineage>
</organism>
<dbReference type="CDD" id="cd01651">
    <property type="entry name" value="RT_G2_intron"/>
    <property type="match status" value="1"/>
</dbReference>
<protein>
    <submittedName>
        <fullName evidence="2">Group II intron reverse transcriptase/maturase</fullName>
    </submittedName>
</protein>
<name>A0A1X1YAJ1_9MYCO</name>
<dbReference type="InterPro" id="IPR043502">
    <property type="entry name" value="DNA/RNA_pol_sf"/>
</dbReference>
<evidence type="ECO:0000259" key="1">
    <source>
        <dbReference type="PROSITE" id="PS50878"/>
    </source>
</evidence>
<proteinExistence type="predicted"/>
<dbReference type="EMBL" id="LQPG01000039">
    <property type="protein sequence ID" value="ORW08108.1"/>
    <property type="molecule type" value="Genomic_DNA"/>
</dbReference>
<evidence type="ECO:0000313" key="3">
    <source>
        <dbReference type="Proteomes" id="UP000193866"/>
    </source>
</evidence>
<keyword evidence="3" id="KW-1185">Reference proteome</keyword>
<dbReference type="PANTHER" id="PTHR34047">
    <property type="entry name" value="NUCLEAR INTRON MATURASE 1, MITOCHONDRIAL-RELATED"/>
    <property type="match status" value="1"/>
</dbReference>
<dbReference type="GO" id="GO:0003964">
    <property type="term" value="F:RNA-directed DNA polymerase activity"/>
    <property type="evidence" value="ECO:0007669"/>
    <property type="project" value="UniProtKB-KW"/>
</dbReference>
<comment type="caution">
    <text evidence="2">The sequence shown here is derived from an EMBL/GenBank/DDBJ whole genome shotgun (WGS) entry which is preliminary data.</text>
</comment>
<feature type="domain" description="Reverse transcriptase" evidence="1">
    <location>
        <begin position="93"/>
        <end position="342"/>
    </location>
</feature>
<accession>A0A1X1YAJ1</accession>
<keyword evidence="2" id="KW-0548">Nucleotidyltransferase</keyword>
<dbReference type="NCBIfam" id="TIGR04416">
    <property type="entry name" value="group_II_RT_mat"/>
    <property type="match status" value="1"/>
</dbReference>
<dbReference type="AlphaFoldDB" id="A0A1X1YAJ1"/>